<dbReference type="RefSeq" id="WP_217942237.1">
    <property type="nucleotide sequence ID" value="NZ_JAHTGR010000005.1"/>
</dbReference>
<protein>
    <submittedName>
        <fullName evidence="1">PAAR domain-containing protein</fullName>
    </submittedName>
    <submittedName>
        <fullName evidence="2">Zn-binding protein involved in type VI secretion</fullName>
    </submittedName>
</protein>
<dbReference type="Proteomes" id="UP001162889">
    <property type="component" value="Unassembled WGS sequence"/>
</dbReference>
<gene>
    <name evidence="1" type="ORF">KVP70_11155</name>
    <name evidence="2" type="ORF">L1274_001948</name>
</gene>
<dbReference type="Pfam" id="PF05488">
    <property type="entry name" value="PAAR_motif"/>
    <property type="match status" value="1"/>
</dbReference>
<evidence type="ECO:0000313" key="4">
    <source>
        <dbReference type="Proteomes" id="UP001162889"/>
    </source>
</evidence>
<dbReference type="InterPro" id="IPR008727">
    <property type="entry name" value="PAAR_motif"/>
</dbReference>
<dbReference type="Proteomes" id="UP001155901">
    <property type="component" value="Unassembled WGS sequence"/>
</dbReference>
<reference evidence="2" key="2">
    <citation type="submission" date="2022-03" db="EMBL/GenBank/DDBJ databases">
        <title>Genome Encyclopedia of Bacteria and Archaea VI: Functional Genomics of Type Strains.</title>
        <authorList>
            <person name="Whitman W."/>
        </authorList>
    </citation>
    <scope>NUCLEOTIDE SEQUENCE</scope>
    <source>
        <strain evidence="2">HSC-15S17</strain>
    </source>
</reference>
<sequence>MEYNEQDGQRLAAEFMAKLASRRIKATYDLATLGAKTRQGGEIVTAGTDMEMDGHRIACVGDVVRYPDGTESRIVSGAGSALACNDQPVAIVGSATDNGDIITSSLQNAAQIREYADDGGIPGLLQPGYVALSGREA</sequence>
<name>A0AA41H6S5_9BURK</name>
<dbReference type="EMBL" id="JALJZU010000003">
    <property type="protein sequence ID" value="MCP2008248.1"/>
    <property type="molecule type" value="Genomic_DNA"/>
</dbReference>
<evidence type="ECO:0000313" key="3">
    <source>
        <dbReference type="Proteomes" id="UP001155901"/>
    </source>
</evidence>
<organism evidence="1 3">
    <name type="scientific">Duganella violaceipulchra</name>
    <dbReference type="NCBI Taxonomy" id="2849652"/>
    <lineage>
        <taxon>Bacteria</taxon>
        <taxon>Pseudomonadati</taxon>
        <taxon>Pseudomonadota</taxon>
        <taxon>Betaproteobacteria</taxon>
        <taxon>Burkholderiales</taxon>
        <taxon>Oxalobacteraceae</taxon>
        <taxon>Telluria group</taxon>
        <taxon>Duganella</taxon>
    </lineage>
</organism>
<proteinExistence type="predicted"/>
<evidence type="ECO:0000313" key="1">
    <source>
        <dbReference type="EMBL" id="MBV6321495.1"/>
    </source>
</evidence>
<reference evidence="1" key="1">
    <citation type="submission" date="2021-07" db="EMBL/GenBank/DDBJ databases">
        <title>Characterization of violacein-producing bacteria and related species.</title>
        <authorList>
            <person name="Wilson H.S."/>
            <person name="De Leon M.E."/>
        </authorList>
    </citation>
    <scope>NUCLEOTIDE SEQUENCE</scope>
    <source>
        <strain evidence="1">HSC-15S17</strain>
    </source>
</reference>
<dbReference type="AlphaFoldDB" id="A0AA41H6S5"/>
<accession>A0AA41H6S5</accession>
<comment type="caution">
    <text evidence="1">The sequence shown here is derived from an EMBL/GenBank/DDBJ whole genome shotgun (WGS) entry which is preliminary data.</text>
</comment>
<dbReference type="CDD" id="cd14671">
    <property type="entry name" value="PAAR_like"/>
    <property type="match status" value="1"/>
</dbReference>
<evidence type="ECO:0000313" key="2">
    <source>
        <dbReference type="EMBL" id="MCP2008248.1"/>
    </source>
</evidence>
<keyword evidence="4" id="KW-1185">Reference proteome</keyword>
<dbReference type="EMBL" id="JAHTGR010000005">
    <property type="protein sequence ID" value="MBV6321495.1"/>
    <property type="molecule type" value="Genomic_DNA"/>
</dbReference>